<dbReference type="FunFam" id="3.90.930.12:FF:000004">
    <property type="entry name" value="60S ribosomal protein L9"/>
    <property type="match status" value="1"/>
</dbReference>
<feature type="domain" description="Large ribosomal subunit protein uL6 alpha-beta" evidence="4">
    <location>
        <begin position="12"/>
        <end position="88"/>
    </location>
</feature>
<dbReference type="AlphaFoldDB" id="F4QBG2"/>
<dbReference type="PROSITE" id="PS00700">
    <property type="entry name" value="RIBOSOMAL_L6_2"/>
    <property type="match status" value="1"/>
</dbReference>
<dbReference type="STRING" id="1054147.F4QBG2"/>
<dbReference type="RefSeq" id="XP_004351450.1">
    <property type="nucleotide sequence ID" value="XM_004351398.1"/>
</dbReference>
<evidence type="ECO:0000256" key="2">
    <source>
        <dbReference type="ARBA" id="ARBA00022980"/>
    </source>
</evidence>
<dbReference type="EMBL" id="GL883027">
    <property type="protein sequence ID" value="EGG14934.1"/>
    <property type="molecule type" value="Genomic_DNA"/>
</dbReference>
<dbReference type="PANTHER" id="PTHR11655">
    <property type="entry name" value="60S/50S RIBOSOMAL PROTEIN L6/L9"/>
    <property type="match status" value="1"/>
</dbReference>
<dbReference type="SUPFAM" id="SSF56053">
    <property type="entry name" value="Ribosomal protein L6"/>
    <property type="match status" value="2"/>
</dbReference>
<dbReference type="InterPro" id="IPR000702">
    <property type="entry name" value="Ribosomal_uL6-like"/>
</dbReference>
<dbReference type="PIRSF" id="PIRSF002162">
    <property type="entry name" value="Ribosomal_L6"/>
    <property type="match status" value="1"/>
</dbReference>
<dbReference type="Pfam" id="PF00347">
    <property type="entry name" value="Ribosomal_L6"/>
    <property type="match status" value="2"/>
</dbReference>
<dbReference type="InterPro" id="IPR036789">
    <property type="entry name" value="Ribosomal_uL6-like_a/b-dom_sf"/>
</dbReference>
<accession>F4QBG2</accession>
<keyword evidence="2 5" id="KW-0689">Ribosomal protein</keyword>
<comment type="similarity">
    <text evidence="1">Belongs to the universal ribosomal protein uL6 family.</text>
</comment>
<sequence>MKVIKSSKTVKVPTGVTVQIKGRKVQVTGPRGTLNRDLSHMQVDISLVKTKKDTTVLLELWFGLRDQIAALTTASSHIENMITGVTKGFEYKMRFVYAHFPINVVVVDGGKVVEIRNFFGEKIVRRIELLEGITCVRSEKVKDEIVLVGNCLERLSQSCATIQLRSQIKYKDVRKFLDGIYVSERNVIGE</sequence>
<dbReference type="GO" id="GO:0022625">
    <property type="term" value="C:cytosolic large ribosomal subunit"/>
    <property type="evidence" value="ECO:0007669"/>
    <property type="project" value="TreeGrafter"/>
</dbReference>
<dbReference type="OrthoDB" id="10252633at2759"/>
<dbReference type="InterPro" id="IPR020040">
    <property type="entry name" value="Ribosomal_uL6_a/b-dom"/>
</dbReference>
<evidence type="ECO:0000313" key="6">
    <source>
        <dbReference type="Proteomes" id="UP000007797"/>
    </source>
</evidence>
<dbReference type="Proteomes" id="UP000007797">
    <property type="component" value="Unassembled WGS sequence"/>
</dbReference>
<protein>
    <submittedName>
        <fullName evidence="5">60S ribosomal protein L9</fullName>
    </submittedName>
</protein>
<dbReference type="InterPro" id="IPR002359">
    <property type="entry name" value="Ribosomal_uL6_CS2"/>
</dbReference>
<dbReference type="Gene3D" id="3.90.930.12">
    <property type="entry name" value="Ribosomal protein L6, alpha-beta domain"/>
    <property type="match status" value="2"/>
</dbReference>
<gene>
    <name evidence="5" type="primary">rpl9</name>
    <name evidence="5" type="ORF">DFA_10808</name>
</gene>
<dbReference type="OMA" id="YAHFPMK"/>
<organism evidence="5 6">
    <name type="scientific">Cavenderia fasciculata</name>
    <name type="common">Slime mold</name>
    <name type="synonym">Dictyostelium fasciculatum</name>
    <dbReference type="NCBI Taxonomy" id="261658"/>
    <lineage>
        <taxon>Eukaryota</taxon>
        <taxon>Amoebozoa</taxon>
        <taxon>Evosea</taxon>
        <taxon>Eumycetozoa</taxon>
        <taxon>Dictyostelia</taxon>
        <taxon>Acytosteliales</taxon>
        <taxon>Cavenderiaceae</taxon>
        <taxon>Cavenderia</taxon>
    </lineage>
</organism>
<evidence type="ECO:0000256" key="1">
    <source>
        <dbReference type="ARBA" id="ARBA00009356"/>
    </source>
</evidence>
<feature type="domain" description="Large ribosomal subunit protein uL6 alpha-beta" evidence="4">
    <location>
        <begin position="100"/>
        <end position="179"/>
    </location>
</feature>
<dbReference type="GO" id="GO:0002181">
    <property type="term" value="P:cytoplasmic translation"/>
    <property type="evidence" value="ECO:0007669"/>
    <property type="project" value="TreeGrafter"/>
</dbReference>
<evidence type="ECO:0000256" key="3">
    <source>
        <dbReference type="ARBA" id="ARBA00023274"/>
    </source>
</evidence>
<dbReference type="PANTHER" id="PTHR11655:SF16">
    <property type="entry name" value="60S RIBOSOMAL PROTEIN L9"/>
    <property type="match status" value="1"/>
</dbReference>
<name>F4QBG2_CACFS</name>
<dbReference type="GO" id="GO:0003735">
    <property type="term" value="F:structural constituent of ribosome"/>
    <property type="evidence" value="ECO:0007669"/>
    <property type="project" value="InterPro"/>
</dbReference>
<evidence type="ECO:0000313" key="5">
    <source>
        <dbReference type="EMBL" id="EGG14934.1"/>
    </source>
</evidence>
<keyword evidence="3" id="KW-0687">Ribonucleoprotein</keyword>
<reference evidence="6" key="1">
    <citation type="journal article" date="2011" name="Genome Res.">
        <title>Phylogeny-wide analysis of social amoeba genomes highlights ancient origins for complex intercellular communication.</title>
        <authorList>
            <person name="Heidel A.J."/>
            <person name="Lawal H.M."/>
            <person name="Felder M."/>
            <person name="Schilde C."/>
            <person name="Helps N.R."/>
            <person name="Tunggal B."/>
            <person name="Rivero F."/>
            <person name="John U."/>
            <person name="Schleicher M."/>
            <person name="Eichinger L."/>
            <person name="Platzer M."/>
            <person name="Noegel A.A."/>
            <person name="Schaap P."/>
            <person name="Gloeckner G."/>
        </authorList>
    </citation>
    <scope>NUCLEOTIDE SEQUENCE [LARGE SCALE GENOMIC DNA]</scope>
    <source>
        <strain evidence="6">SH3</strain>
    </source>
</reference>
<dbReference type="GeneID" id="14866798"/>
<dbReference type="GO" id="GO:0019843">
    <property type="term" value="F:rRNA binding"/>
    <property type="evidence" value="ECO:0007669"/>
    <property type="project" value="InterPro"/>
</dbReference>
<evidence type="ECO:0000259" key="4">
    <source>
        <dbReference type="Pfam" id="PF00347"/>
    </source>
</evidence>
<dbReference type="KEGG" id="dfa:DFA_10808"/>
<dbReference type="FunFam" id="3.90.930.12:FF:000003">
    <property type="entry name" value="60S ribosomal protein L9"/>
    <property type="match status" value="1"/>
</dbReference>
<proteinExistence type="inferred from homology"/>
<keyword evidence="6" id="KW-1185">Reference proteome</keyword>